<evidence type="ECO:0000256" key="1">
    <source>
        <dbReference type="ARBA" id="ARBA00022801"/>
    </source>
</evidence>
<evidence type="ECO:0000313" key="7">
    <source>
        <dbReference type="EMBL" id="GHI59839.1"/>
    </source>
</evidence>
<evidence type="ECO:0000313" key="8">
    <source>
        <dbReference type="Proteomes" id="UP000649259"/>
    </source>
</evidence>
<gene>
    <name evidence="7" type="primary">malZ_1</name>
    <name evidence="7" type="ORF">Saso_14890</name>
</gene>
<keyword evidence="8" id="KW-1185">Reference proteome</keyword>
<feature type="domain" description="Glycosyl-hydrolase 97 C-terminal oligomerisation" evidence="6">
    <location>
        <begin position="533"/>
        <end position="619"/>
    </location>
</feature>
<reference evidence="8" key="1">
    <citation type="submission" date="2023-07" db="EMBL/GenBank/DDBJ databases">
        <title>Whole genome shotgun sequence of Streptomyces cacaoi subsp. asoensis NBRC 13813.</title>
        <authorList>
            <person name="Komaki H."/>
            <person name="Tamura T."/>
        </authorList>
    </citation>
    <scope>NUCLEOTIDE SEQUENCE [LARGE SCALE GENOMIC DNA]</scope>
    <source>
        <strain evidence="8">NBRC 13813</strain>
    </source>
</reference>
<dbReference type="PANTHER" id="PTHR35803:SF2">
    <property type="entry name" value="RETAINING ALPHA-GALACTOSIDASE"/>
    <property type="match status" value="1"/>
</dbReference>
<dbReference type="Proteomes" id="UP000649259">
    <property type="component" value="Unassembled WGS sequence"/>
</dbReference>
<feature type="domain" description="Glycosyl-hydrolase 97 N-terminal" evidence="5">
    <location>
        <begin position="57"/>
        <end position="277"/>
    </location>
</feature>
<dbReference type="Pfam" id="PF14508">
    <property type="entry name" value="GH97_N"/>
    <property type="match status" value="1"/>
</dbReference>
<evidence type="ECO:0000256" key="3">
    <source>
        <dbReference type="SAM" id="SignalP"/>
    </source>
</evidence>
<dbReference type="Gene3D" id="3.20.20.70">
    <property type="entry name" value="Aldolase class I"/>
    <property type="match status" value="1"/>
</dbReference>
<dbReference type="InterPro" id="IPR013785">
    <property type="entry name" value="Aldolase_TIM"/>
</dbReference>
<dbReference type="InterPro" id="IPR052720">
    <property type="entry name" value="Glycosyl_hydrolase_97"/>
</dbReference>
<dbReference type="Pfam" id="PF14509">
    <property type="entry name" value="GH97_C"/>
    <property type="match status" value="1"/>
</dbReference>
<accession>A0ABQ3RVE4</accession>
<dbReference type="Gene3D" id="2.60.40.1180">
    <property type="entry name" value="Golgi alpha-mannosidase II"/>
    <property type="match status" value="1"/>
</dbReference>
<dbReference type="InterPro" id="IPR014718">
    <property type="entry name" value="GH-type_carb-bd"/>
</dbReference>
<evidence type="ECO:0000256" key="2">
    <source>
        <dbReference type="ARBA" id="ARBA00023295"/>
    </source>
</evidence>
<dbReference type="PANTHER" id="PTHR35803">
    <property type="entry name" value="GLUCAN 1,4-ALPHA-GLUCOSIDASE SUSB-RELATED"/>
    <property type="match status" value="1"/>
</dbReference>
<proteinExistence type="predicted"/>
<comment type="caution">
    <text evidence="7">The sequence shown here is derived from an EMBL/GenBank/DDBJ whole genome shotgun (WGS) entry which is preliminary data.</text>
</comment>
<organism evidence="7 8">
    <name type="scientific">Streptomyces asoensis</name>
    <dbReference type="NCBI Taxonomy" id="249586"/>
    <lineage>
        <taxon>Bacteria</taxon>
        <taxon>Bacillati</taxon>
        <taxon>Actinomycetota</taxon>
        <taxon>Actinomycetes</taxon>
        <taxon>Kitasatosporales</taxon>
        <taxon>Streptomycetaceae</taxon>
        <taxon>Streptomyces</taxon>
    </lineage>
</organism>
<dbReference type="GeneID" id="91469415"/>
<sequence>MAAPIRTAVTALCAGLVATLLTTVPARAGQDPGPRDRDWAVTAAAHGPRARISLDGATGTLGIGVSREGRTVVEPSPVGIVTERADLSRDLRFLRRTDRTVDERYRAASGKRLDRRVRMTETRLSFATPAGARLDLVVRAAADGVAYRYVLPAGYGDVLGETSAFTLPSEAGAWLSTYRTDNEGQFAPYTAASAPTGAYSPQALFATPGGYTLLAESGLTGAYSGARLAHTQGSGTYRVRLADERVEADGPLATPWRALVTGDLATVTRSTFTDDLAPASEVTDTRWIRPGTVLWTWLAGGRAAGQSLAAQKAYVDYAAARNWPYEAVDSGWYFKKDEWDVTDPDWQANSWMPELVAYARAKGVGIIVWIHQRDLDTPEERARWLPTLEQWGVKGVKIDFMNSEAQSMLRWYDAVLPETAAHHLMVDFHGSTIPKGIQRTWPHVMTLEGVGGEEKRTNTAAHLTTLPFTRNVVGSMDFTPGAFQRVGLRPNSDAAEVGLGVLYESGLQMFAGTPASYDERPLARAYFDQLPATWDDTRLLTGRPGQEAVLARRSGDRWFVGGVYAGAARTASVPLALGPGRWLVETVLDGAGGLVLDRRVLRGGDTLTVDVVAQGGFAALACPWRAGVTTCHRPHPDPAPPPPSLTGRVRR</sequence>
<keyword evidence="2" id="KW-0326">Glycosidase</keyword>
<dbReference type="Pfam" id="PF10566">
    <property type="entry name" value="Glyco_hydro_97"/>
    <property type="match status" value="1"/>
</dbReference>
<keyword evidence="1" id="KW-0378">Hydrolase</keyword>
<evidence type="ECO:0000259" key="4">
    <source>
        <dbReference type="Pfam" id="PF10566"/>
    </source>
</evidence>
<protein>
    <submittedName>
        <fullName evidence="7">Alpha-glucosidase</fullName>
    </submittedName>
</protein>
<dbReference type="InterPro" id="IPR017853">
    <property type="entry name" value="GH"/>
</dbReference>
<name>A0ABQ3RVE4_9ACTN</name>
<dbReference type="Gene3D" id="2.70.98.10">
    <property type="match status" value="1"/>
</dbReference>
<feature type="chain" id="PRO_5047362351" evidence="3">
    <location>
        <begin position="29"/>
        <end position="651"/>
    </location>
</feature>
<dbReference type="SUPFAM" id="SSF51445">
    <property type="entry name" value="(Trans)glycosidases"/>
    <property type="match status" value="1"/>
</dbReference>
<dbReference type="InterPro" id="IPR029483">
    <property type="entry name" value="GH97_C"/>
</dbReference>
<evidence type="ECO:0000259" key="6">
    <source>
        <dbReference type="Pfam" id="PF14509"/>
    </source>
</evidence>
<dbReference type="InterPro" id="IPR029486">
    <property type="entry name" value="GH97_N"/>
</dbReference>
<evidence type="ECO:0000259" key="5">
    <source>
        <dbReference type="Pfam" id="PF14508"/>
    </source>
</evidence>
<dbReference type="InterPro" id="IPR013780">
    <property type="entry name" value="Glyco_hydro_b"/>
</dbReference>
<dbReference type="InterPro" id="IPR019563">
    <property type="entry name" value="GH97_catalytic"/>
</dbReference>
<dbReference type="EMBL" id="BNEB01000002">
    <property type="protein sequence ID" value="GHI59839.1"/>
    <property type="molecule type" value="Genomic_DNA"/>
</dbReference>
<dbReference type="RefSeq" id="WP_189927491.1">
    <property type="nucleotide sequence ID" value="NZ_BMSI01000017.1"/>
</dbReference>
<feature type="signal peptide" evidence="3">
    <location>
        <begin position="1"/>
        <end position="28"/>
    </location>
</feature>
<keyword evidence="3" id="KW-0732">Signal</keyword>
<feature type="domain" description="Glycosyl-hydrolase 97 catalytic" evidence="4">
    <location>
        <begin position="302"/>
        <end position="450"/>
    </location>
</feature>